<protein>
    <recommendedName>
        <fullName evidence="6">Putative N-acetylmannosamine-6-phosphate 2-epimerase</fullName>
        <ecNumber evidence="6">5.1.3.9</ecNumber>
    </recommendedName>
    <alternativeName>
        <fullName evidence="6">ManNAc-6-P epimerase</fullName>
    </alternativeName>
</protein>
<name>A0ABV2MVN5_9HYPH</name>
<evidence type="ECO:0000256" key="2">
    <source>
        <dbReference type="ARBA" id="ARBA00002147"/>
    </source>
</evidence>
<gene>
    <name evidence="6" type="primary">nanE</name>
    <name evidence="7" type="ORF">ABID37_001064</name>
</gene>
<dbReference type="EMBL" id="JBEPML010000003">
    <property type="protein sequence ID" value="MET3790861.1"/>
    <property type="molecule type" value="Genomic_DNA"/>
</dbReference>
<dbReference type="Pfam" id="PF04131">
    <property type="entry name" value="NanE"/>
    <property type="match status" value="1"/>
</dbReference>
<dbReference type="EC" id="5.1.3.9" evidence="6"/>
<evidence type="ECO:0000313" key="8">
    <source>
        <dbReference type="Proteomes" id="UP001549076"/>
    </source>
</evidence>
<dbReference type="InterPro" id="IPR043129">
    <property type="entry name" value="ATPase_NBD"/>
</dbReference>
<comment type="catalytic activity">
    <reaction evidence="1 6">
        <text>an N-acyl-D-glucosamine 6-phosphate = an N-acyl-D-mannosamine 6-phosphate</text>
        <dbReference type="Rhea" id="RHEA:23932"/>
        <dbReference type="ChEBI" id="CHEBI:57599"/>
        <dbReference type="ChEBI" id="CHEBI:57666"/>
        <dbReference type="EC" id="5.1.3.9"/>
    </reaction>
</comment>
<comment type="pathway">
    <text evidence="3 6">Amino-sugar metabolism; N-acetylneuraminate degradation; D-fructose 6-phosphate from N-acetylneuraminate: step 3/5.</text>
</comment>
<dbReference type="PANTHER" id="PTHR36204">
    <property type="entry name" value="N-ACETYLMANNOSAMINE-6-PHOSPHATE 2-EPIMERASE-RELATED"/>
    <property type="match status" value="1"/>
</dbReference>
<proteinExistence type="inferred from homology"/>
<evidence type="ECO:0000256" key="6">
    <source>
        <dbReference type="HAMAP-Rule" id="MF_01235"/>
    </source>
</evidence>
<dbReference type="GO" id="GO:0047465">
    <property type="term" value="F:N-acylglucosamine-6-phosphate 2-epimerase activity"/>
    <property type="evidence" value="ECO:0007669"/>
    <property type="project" value="UniProtKB-EC"/>
</dbReference>
<comment type="similarity">
    <text evidence="6">Belongs to the NanE family.</text>
</comment>
<keyword evidence="4 6" id="KW-0413">Isomerase</keyword>
<keyword evidence="7" id="KW-0418">Kinase</keyword>
<keyword evidence="5 6" id="KW-0119">Carbohydrate metabolism</keyword>
<comment type="function">
    <text evidence="2 6">Converts N-acetylmannosamine-6-phosphate (ManNAc-6-P) to N-acetylglucosamine-6-phosphate (GlcNAc-6-P).</text>
</comment>
<dbReference type="Gene3D" id="3.20.20.70">
    <property type="entry name" value="Aldolase class I"/>
    <property type="match status" value="1"/>
</dbReference>
<evidence type="ECO:0000256" key="1">
    <source>
        <dbReference type="ARBA" id="ARBA00000056"/>
    </source>
</evidence>
<dbReference type="InterPro" id="IPR013785">
    <property type="entry name" value="Aldolase_TIM"/>
</dbReference>
<comment type="caution">
    <text evidence="7">The sequence shown here is derived from an EMBL/GenBank/DDBJ whole genome shotgun (WGS) entry which is preliminary data.</text>
</comment>
<dbReference type="InterPro" id="IPR000600">
    <property type="entry name" value="ROK"/>
</dbReference>
<sequence length="516" mass="52966">MPFDLHSLRNGLVVSCQPVKGGPMDRADIVVGFALAALDGGAAGLRIESADYVRAVRAATARPIIGLVKRDLDDSPVRITPWLEDVDALAGAGADIIAYDATDRVRPTTTRALVERIHHHGRIAMADCSVLADAGRALAEGAEIVGSTLAGYTGPVEPTTPDLELVAAMARLTPHVVAEGNIRTPELAAAALRAGAFSVVVGSAITRPEHATSWFRDAVDRAAAERAADAMAGPALALDIGGTKMLAALVEGERVLDTHRMPTPTGGTPGDWLAALFAGIAAWRGRYGSVGVAVTGIVDDGLWSALNARTLNIPERFALVETVAGLAGAPVLAANDAQAAAWGEYRFGAGRGADMVFLTISTGIGGGIVANARLLGGMAGNFGQFVGDDAQGPLEDRVSGKWIAAEAGRHQPGATAREVFAAAAGGQDWANAILDISAGRVAQLARNIQLALDPARIVLGGGIGLAPSYLDRVRQALAELPARLRPDIHAAALGEHAGIVGIADLAGHNPTGGERT</sequence>
<evidence type="ECO:0000313" key="7">
    <source>
        <dbReference type="EMBL" id="MET3790861.1"/>
    </source>
</evidence>
<dbReference type="GO" id="GO:0009384">
    <property type="term" value="F:N-acylmannosamine kinase activity"/>
    <property type="evidence" value="ECO:0007669"/>
    <property type="project" value="UniProtKB-EC"/>
</dbReference>
<dbReference type="InterPro" id="IPR007260">
    <property type="entry name" value="NanE"/>
</dbReference>
<dbReference type="Proteomes" id="UP001549076">
    <property type="component" value="Unassembled WGS sequence"/>
</dbReference>
<reference evidence="7 8" key="1">
    <citation type="submission" date="2024-06" db="EMBL/GenBank/DDBJ databases">
        <title>Genomic Encyclopedia of Type Strains, Phase IV (KMG-IV): sequencing the most valuable type-strain genomes for metagenomic binning, comparative biology and taxonomic classification.</title>
        <authorList>
            <person name="Goeker M."/>
        </authorList>
    </citation>
    <scope>NUCLEOTIDE SEQUENCE [LARGE SCALE GENOMIC DNA]</scope>
    <source>
        <strain evidence="7 8">DSM 27865</strain>
    </source>
</reference>
<dbReference type="PANTHER" id="PTHR36204:SF1">
    <property type="entry name" value="N-ACETYLMANNOSAMINE-6-PHOSPHATE 2-EPIMERASE-RELATED"/>
    <property type="match status" value="1"/>
</dbReference>
<evidence type="ECO:0000256" key="4">
    <source>
        <dbReference type="ARBA" id="ARBA00023235"/>
    </source>
</evidence>
<dbReference type="NCBIfam" id="NF002231">
    <property type="entry name" value="PRK01130.1"/>
    <property type="match status" value="1"/>
</dbReference>
<accession>A0ABV2MVN5</accession>
<dbReference type="Pfam" id="PF00480">
    <property type="entry name" value="ROK"/>
    <property type="match status" value="1"/>
</dbReference>
<dbReference type="Gene3D" id="3.30.420.40">
    <property type="match status" value="2"/>
</dbReference>
<keyword evidence="8" id="KW-1185">Reference proteome</keyword>
<dbReference type="HAMAP" id="MF_01235">
    <property type="entry name" value="ManNAc6P_epimer"/>
    <property type="match status" value="1"/>
</dbReference>
<dbReference type="RefSeq" id="WP_354193094.1">
    <property type="nucleotide sequence ID" value="NZ_JBEPML010000003.1"/>
</dbReference>
<dbReference type="InterPro" id="IPR011060">
    <property type="entry name" value="RibuloseP-bd_barrel"/>
</dbReference>
<dbReference type="SUPFAM" id="SSF53067">
    <property type="entry name" value="Actin-like ATPase domain"/>
    <property type="match status" value="1"/>
</dbReference>
<keyword evidence="7" id="KW-0808">Transferase</keyword>
<organism evidence="7 8">
    <name type="scientific">Aquamicrobium terrae</name>
    <dbReference type="NCBI Taxonomy" id="1324945"/>
    <lineage>
        <taxon>Bacteria</taxon>
        <taxon>Pseudomonadati</taxon>
        <taxon>Pseudomonadota</taxon>
        <taxon>Alphaproteobacteria</taxon>
        <taxon>Hyphomicrobiales</taxon>
        <taxon>Phyllobacteriaceae</taxon>
        <taxon>Aquamicrobium</taxon>
    </lineage>
</organism>
<evidence type="ECO:0000256" key="5">
    <source>
        <dbReference type="ARBA" id="ARBA00023277"/>
    </source>
</evidence>
<dbReference type="SUPFAM" id="SSF51366">
    <property type="entry name" value="Ribulose-phoshate binding barrel"/>
    <property type="match status" value="1"/>
</dbReference>
<evidence type="ECO:0000256" key="3">
    <source>
        <dbReference type="ARBA" id="ARBA00005081"/>
    </source>
</evidence>